<gene>
    <name evidence="1" type="ORF">BS47DRAFT_257159</name>
</gene>
<reference evidence="1" key="1">
    <citation type="journal article" date="2020" name="Nat. Commun.">
        <title>Large-scale genome sequencing of mycorrhizal fungi provides insights into the early evolution of symbiotic traits.</title>
        <authorList>
            <person name="Miyauchi S."/>
            <person name="Kiss E."/>
            <person name="Kuo A."/>
            <person name="Drula E."/>
            <person name="Kohler A."/>
            <person name="Sanchez-Garcia M."/>
            <person name="Morin E."/>
            <person name="Andreopoulos B."/>
            <person name="Barry K.W."/>
            <person name="Bonito G."/>
            <person name="Buee M."/>
            <person name="Carver A."/>
            <person name="Chen C."/>
            <person name="Cichocki N."/>
            <person name="Clum A."/>
            <person name="Culley D."/>
            <person name="Crous P.W."/>
            <person name="Fauchery L."/>
            <person name="Girlanda M."/>
            <person name="Hayes R.D."/>
            <person name="Keri Z."/>
            <person name="LaButti K."/>
            <person name="Lipzen A."/>
            <person name="Lombard V."/>
            <person name="Magnuson J."/>
            <person name="Maillard F."/>
            <person name="Murat C."/>
            <person name="Nolan M."/>
            <person name="Ohm R.A."/>
            <person name="Pangilinan J."/>
            <person name="Pereira M.F."/>
            <person name="Perotto S."/>
            <person name="Peter M."/>
            <person name="Pfister S."/>
            <person name="Riley R."/>
            <person name="Sitrit Y."/>
            <person name="Stielow J.B."/>
            <person name="Szollosi G."/>
            <person name="Zifcakova L."/>
            <person name="Stursova M."/>
            <person name="Spatafora J.W."/>
            <person name="Tedersoo L."/>
            <person name="Vaario L.M."/>
            <person name="Yamada A."/>
            <person name="Yan M."/>
            <person name="Wang P."/>
            <person name="Xu J."/>
            <person name="Bruns T."/>
            <person name="Baldrian P."/>
            <person name="Vilgalys R."/>
            <person name="Dunand C."/>
            <person name="Henrissat B."/>
            <person name="Grigoriev I.V."/>
            <person name="Hibbett D."/>
            <person name="Nagy L.G."/>
            <person name="Martin F.M."/>
        </authorList>
    </citation>
    <scope>NUCLEOTIDE SEQUENCE</scope>
    <source>
        <strain evidence="1">UP504</strain>
    </source>
</reference>
<accession>A0A9P6B746</accession>
<protein>
    <submittedName>
        <fullName evidence="1">Uncharacterized protein</fullName>
    </submittedName>
</protein>
<sequence>MISKVAVLRRGRPRDAASGIVQLNALRARWRESRWKMRLCVVARSTVEMIVLKQREVGHMGQSVSLGVLSTNESCGEQQIVVWNRPSVPRIGVPSRHSSSHVWFLRIPTMVSEKNGESRYHDTAYPVCRTP</sequence>
<proteinExistence type="predicted"/>
<dbReference type="AlphaFoldDB" id="A0A9P6B746"/>
<keyword evidence="2" id="KW-1185">Reference proteome</keyword>
<organism evidence="1 2">
    <name type="scientific">Hydnum rufescens UP504</name>
    <dbReference type="NCBI Taxonomy" id="1448309"/>
    <lineage>
        <taxon>Eukaryota</taxon>
        <taxon>Fungi</taxon>
        <taxon>Dikarya</taxon>
        <taxon>Basidiomycota</taxon>
        <taxon>Agaricomycotina</taxon>
        <taxon>Agaricomycetes</taxon>
        <taxon>Cantharellales</taxon>
        <taxon>Hydnaceae</taxon>
        <taxon>Hydnum</taxon>
    </lineage>
</organism>
<dbReference type="Proteomes" id="UP000886523">
    <property type="component" value="Unassembled WGS sequence"/>
</dbReference>
<dbReference type="EMBL" id="MU128924">
    <property type="protein sequence ID" value="KAF9518487.1"/>
    <property type="molecule type" value="Genomic_DNA"/>
</dbReference>
<comment type="caution">
    <text evidence="1">The sequence shown here is derived from an EMBL/GenBank/DDBJ whole genome shotgun (WGS) entry which is preliminary data.</text>
</comment>
<evidence type="ECO:0000313" key="1">
    <source>
        <dbReference type="EMBL" id="KAF9518487.1"/>
    </source>
</evidence>
<name>A0A9P6B746_9AGAM</name>
<evidence type="ECO:0000313" key="2">
    <source>
        <dbReference type="Proteomes" id="UP000886523"/>
    </source>
</evidence>